<name>A0A3B4D4I3_PYGNA</name>
<feature type="signal peptide" evidence="1">
    <location>
        <begin position="1"/>
        <end position="27"/>
    </location>
</feature>
<dbReference type="PANTHER" id="PTHR46160:SF9">
    <property type="entry name" value="PROTEIN PRY2-RELATED"/>
    <property type="match status" value="1"/>
</dbReference>
<dbReference type="STRING" id="42514.ENSPNAP00000018450"/>
<keyword evidence="1" id="KW-0732">Signal</keyword>
<keyword evidence="4" id="KW-1185">Reference proteome</keyword>
<dbReference type="PROSITE" id="PS51220">
    <property type="entry name" value="NIDO"/>
    <property type="match status" value="2"/>
</dbReference>
<evidence type="ECO:0000256" key="1">
    <source>
        <dbReference type="SAM" id="SignalP"/>
    </source>
</evidence>
<evidence type="ECO:0000313" key="3">
    <source>
        <dbReference type="Ensembl" id="ENSPNAP00000018450.2"/>
    </source>
</evidence>
<dbReference type="PANTHER" id="PTHR46160">
    <property type="entry name" value="ALPHA-TECTORIN-RELATED"/>
    <property type="match status" value="1"/>
</dbReference>
<feature type="domain" description="NIDO" evidence="2">
    <location>
        <begin position="399"/>
        <end position="536"/>
    </location>
</feature>
<evidence type="ECO:0000313" key="4">
    <source>
        <dbReference type="Proteomes" id="UP001501920"/>
    </source>
</evidence>
<dbReference type="InterPro" id="IPR003886">
    <property type="entry name" value="NIDO_dom"/>
</dbReference>
<dbReference type="AlphaFoldDB" id="A0A3B4D4I3"/>
<dbReference type="GO" id="GO:0007160">
    <property type="term" value="P:cell-matrix adhesion"/>
    <property type="evidence" value="ECO:0007669"/>
    <property type="project" value="InterPro"/>
</dbReference>
<proteinExistence type="predicted"/>
<reference evidence="3" key="3">
    <citation type="submission" date="2025-09" db="UniProtKB">
        <authorList>
            <consortium name="Ensembl"/>
        </authorList>
    </citation>
    <scope>IDENTIFICATION</scope>
</reference>
<accession>A0A3B4D4I3</accession>
<dbReference type="GeneTree" id="ENSGT00940000164679"/>
<feature type="chain" id="PRO_5043803291" description="NIDO domain-containing protein" evidence="1">
    <location>
        <begin position="28"/>
        <end position="596"/>
    </location>
</feature>
<dbReference type="Proteomes" id="UP001501920">
    <property type="component" value="Chromosome 13"/>
</dbReference>
<organism evidence="3 4">
    <name type="scientific">Pygocentrus nattereri</name>
    <name type="common">Red-bellied piranha</name>
    <dbReference type="NCBI Taxonomy" id="42514"/>
    <lineage>
        <taxon>Eukaryota</taxon>
        <taxon>Metazoa</taxon>
        <taxon>Chordata</taxon>
        <taxon>Craniata</taxon>
        <taxon>Vertebrata</taxon>
        <taxon>Euteleostomi</taxon>
        <taxon>Actinopterygii</taxon>
        <taxon>Neopterygii</taxon>
        <taxon>Teleostei</taxon>
        <taxon>Ostariophysi</taxon>
        <taxon>Characiformes</taxon>
        <taxon>Characoidei</taxon>
        <taxon>Pygocentrus</taxon>
    </lineage>
</organism>
<protein>
    <recommendedName>
        <fullName evidence="2">NIDO domain-containing protein</fullName>
    </recommendedName>
</protein>
<evidence type="ECO:0000259" key="2">
    <source>
        <dbReference type="PROSITE" id="PS51220"/>
    </source>
</evidence>
<reference evidence="3 4" key="1">
    <citation type="submission" date="2020-10" db="EMBL/GenBank/DDBJ databases">
        <title>Pygocentrus nattereri (red-bellied piranha) genome, fPygNat1, primary haplotype.</title>
        <authorList>
            <person name="Myers G."/>
            <person name="Meyer A."/>
            <person name="Karagic N."/>
            <person name="Pippel M."/>
            <person name="Winkler S."/>
            <person name="Tracey A."/>
            <person name="Wood J."/>
            <person name="Formenti G."/>
            <person name="Howe K."/>
            <person name="Fedrigo O."/>
            <person name="Jarvis E.D."/>
        </authorList>
    </citation>
    <scope>NUCLEOTIDE SEQUENCE [LARGE SCALE GENOMIC DNA]</scope>
</reference>
<dbReference type="OMA" id="PLHDHAN"/>
<sequence length="596" mass="65421">MRSSAIMPGESLKMVAIILMISGSANAQTAAITESPTSSTAADIAITDISTESTTSSTAADTDTTSIIINPLGSTTATSTTGVNKIILNTSTAATISTTEALLFYPFGTAFDDTRNNVSDDGSSPAIRLQSPFTFFGHTYSQIYVNNNGHLTFDRPWYGYTPYQFPAHGVRDIIAPFWTDIDTTLNSVISYNQYSNSSVLSQATQDINQYFPGLNFTASWVFVATWDKVLYYNNPSQSSFQVVLISGGNSSFILMNYGVIAPTVLKVEAGYDTVNSTDYFLIPRSNDTSFISNLSNSSNVNVPGRWAFKVTGGPRNFFSQASQLPVFYPFGLGAGDTSNGPSDDGSSSAIGLQSLFSFFGRTYSRLFVNNNGYLTFDQAMSSWVPVRFVANIGRDIIAPLWTDIDNRANGVISYNQYSNGSVLSQATRDINQYFPGVNFTASWVFVATWDKVAYYSYSGTETSFQVVLISGGNFSFVLMNYGDIAPTNLRAEAGYDTNFIDYFVILWSENKFTIQNLTYLSNVNVPGRWAFLVNQPSDAITRDDVLGVRLKVLTGSNLTDTNNQKIFLQQFQDTLRKKGVPSTVRIKLSRVQNKRP</sequence>
<dbReference type="Ensembl" id="ENSPNAT00000027646.2">
    <property type="protein sequence ID" value="ENSPNAP00000018450.2"/>
    <property type="gene ID" value="ENSPNAG00000024826.2"/>
</dbReference>
<dbReference type="Pfam" id="PF06119">
    <property type="entry name" value="NIDO"/>
    <property type="match status" value="2"/>
</dbReference>
<feature type="domain" description="NIDO" evidence="2">
    <location>
        <begin position="176"/>
        <end position="313"/>
    </location>
</feature>
<dbReference type="SMART" id="SM00539">
    <property type="entry name" value="NIDO"/>
    <property type="match status" value="2"/>
</dbReference>
<dbReference type="InterPro" id="IPR052749">
    <property type="entry name" value="Alpha-tectorin"/>
</dbReference>
<reference evidence="3" key="2">
    <citation type="submission" date="2025-08" db="UniProtKB">
        <authorList>
            <consortium name="Ensembl"/>
        </authorList>
    </citation>
    <scope>IDENTIFICATION</scope>
</reference>